<dbReference type="EC" id="4.2.3.12" evidence="4"/>
<evidence type="ECO:0000313" key="11">
    <source>
        <dbReference type="Proteomes" id="UP000673691"/>
    </source>
</evidence>
<dbReference type="Gene3D" id="3.30.479.10">
    <property type="entry name" value="6-pyruvoyl tetrahydropterin synthase/QueD"/>
    <property type="match status" value="1"/>
</dbReference>
<dbReference type="OrthoDB" id="14045at2759"/>
<keyword evidence="8" id="KW-0783">Tetrahydrobiopterin biosynthesis</keyword>
<dbReference type="SUPFAM" id="SSF55620">
    <property type="entry name" value="Tetrahydrobiopterin biosynthesis enzymes-like"/>
    <property type="match status" value="1"/>
</dbReference>
<organism evidence="10 11">
    <name type="scientific">Olpidium bornovanus</name>
    <dbReference type="NCBI Taxonomy" id="278681"/>
    <lineage>
        <taxon>Eukaryota</taxon>
        <taxon>Fungi</taxon>
        <taxon>Fungi incertae sedis</taxon>
        <taxon>Olpidiomycota</taxon>
        <taxon>Olpidiomycotina</taxon>
        <taxon>Olpidiomycetes</taxon>
        <taxon>Olpidiales</taxon>
        <taxon>Olpidiaceae</taxon>
        <taxon>Olpidium</taxon>
    </lineage>
</organism>
<evidence type="ECO:0000256" key="6">
    <source>
        <dbReference type="ARBA" id="ARBA00022723"/>
    </source>
</evidence>
<gene>
    <name evidence="10" type="ORF">BJ554DRAFT_7329</name>
</gene>
<dbReference type="AlphaFoldDB" id="A0A8H8A1Y0"/>
<dbReference type="Proteomes" id="UP000673691">
    <property type="component" value="Unassembled WGS sequence"/>
</dbReference>
<comment type="cofactor">
    <cofactor evidence="1">
        <name>Zn(2+)</name>
        <dbReference type="ChEBI" id="CHEBI:29105"/>
    </cofactor>
</comment>
<accession>A0A8H8A1Y0</accession>
<protein>
    <recommendedName>
        <fullName evidence="5">6-pyruvoyl tetrahydrobiopterin synthase</fullName>
        <ecNumber evidence="4">4.2.3.12</ecNumber>
    </recommendedName>
</protein>
<name>A0A8H8A1Y0_9FUNG</name>
<evidence type="ECO:0000256" key="2">
    <source>
        <dbReference type="ARBA" id="ARBA00005126"/>
    </source>
</evidence>
<keyword evidence="9" id="KW-0456">Lyase</keyword>
<dbReference type="GO" id="GO:0005739">
    <property type="term" value="C:mitochondrion"/>
    <property type="evidence" value="ECO:0007669"/>
    <property type="project" value="TreeGrafter"/>
</dbReference>
<evidence type="ECO:0000256" key="4">
    <source>
        <dbReference type="ARBA" id="ARBA00013100"/>
    </source>
</evidence>
<dbReference type="InterPro" id="IPR007115">
    <property type="entry name" value="6-PTP_synth/QueD"/>
</dbReference>
<proteinExistence type="inferred from homology"/>
<evidence type="ECO:0000256" key="7">
    <source>
        <dbReference type="ARBA" id="ARBA00022833"/>
    </source>
</evidence>
<evidence type="ECO:0000256" key="9">
    <source>
        <dbReference type="ARBA" id="ARBA00023239"/>
    </source>
</evidence>
<dbReference type="InterPro" id="IPR038418">
    <property type="entry name" value="6-PTP_synth/QueD_sf"/>
</dbReference>
<evidence type="ECO:0000256" key="1">
    <source>
        <dbReference type="ARBA" id="ARBA00001947"/>
    </source>
</evidence>
<sequence length="130" mass="14655">MPEWETSGTAVKKTKKSLPTNTLLFSPPSNLLRDSVTGMVMNLADVKQLMKSAVVDPCDHKNLDKDIRFFALRPSTTENLALFIWLSIRKQLAPADRKKLAEVLVRETDKNVVVFRGEGLTPEEEDALMR</sequence>
<keyword evidence="7" id="KW-0862">Zinc</keyword>
<keyword evidence="11" id="KW-1185">Reference proteome</keyword>
<keyword evidence="6" id="KW-0479">Metal-binding</keyword>
<dbReference type="GO" id="GO:0003874">
    <property type="term" value="F:6-pyruvoyltetrahydropterin synthase activity"/>
    <property type="evidence" value="ECO:0007669"/>
    <property type="project" value="UniProtKB-EC"/>
</dbReference>
<evidence type="ECO:0000313" key="10">
    <source>
        <dbReference type="EMBL" id="KAG5463455.1"/>
    </source>
</evidence>
<dbReference type="PANTHER" id="PTHR12589">
    <property type="entry name" value="PYRUVOYL TETRAHYDROBIOPTERIN SYNTHASE"/>
    <property type="match status" value="1"/>
</dbReference>
<dbReference type="UniPathway" id="UPA00849">
    <property type="reaction ID" value="UER00819"/>
</dbReference>
<comment type="similarity">
    <text evidence="3">Belongs to the PTPS family.</text>
</comment>
<reference evidence="10 11" key="1">
    <citation type="journal article" name="Sci. Rep.">
        <title>Genome-scale phylogenetic analyses confirm Olpidium as the closest living zoosporic fungus to the non-flagellated, terrestrial fungi.</title>
        <authorList>
            <person name="Chang Y."/>
            <person name="Rochon D."/>
            <person name="Sekimoto S."/>
            <person name="Wang Y."/>
            <person name="Chovatia M."/>
            <person name="Sandor L."/>
            <person name="Salamov A."/>
            <person name="Grigoriev I.V."/>
            <person name="Stajich J.E."/>
            <person name="Spatafora J.W."/>
        </authorList>
    </citation>
    <scope>NUCLEOTIDE SEQUENCE [LARGE SCALE GENOMIC DNA]</scope>
    <source>
        <strain evidence="10">S191</strain>
    </source>
</reference>
<dbReference type="Pfam" id="PF01242">
    <property type="entry name" value="PTPS"/>
    <property type="match status" value="1"/>
</dbReference>
<dbReference type="GO" id="GO:0046872">
    <property type="term" value="F:metal ion binding"/>
    <property type="evidence" value="ECO:0007669"/>
    <property type="project" value="UniProtKB-KW"/>
</dbReference>
<dbReference type="GO" id="GO:0006729">
    <property type="term" value="P:tetrahydrobiopterin biosynthetic process"/>
    <property type="evidence" value="ECO:0007669"/>
    <property type="project" value="UniProtKB-UniPathway"/>
</dbReference>
<evidence type="ECO:0000256" key="5">
    <source>
        <dbReference type="ARBA" id="ARBA00015587"/>
    </source>
</evidence>
<comment type="pathway">
    <text evidence="2">Cofactor biosynthesis; tetrahydrobiopterin biosynthesis; tetrahydrobiopterin from 7,8-dihydroneopterin triphosphate: step 1/3.</text>
</comment>
<dbReference type="InterPro" id="IPR022469">
    <property type="entry name" value="PTPS_His_AS"/>
</dbReference>
<dbReference type="PANTHER" id="PTHR12589:SF7">
    <property type="entry name" value="6-PYRUVOYL TETRAHYDROBIOPTERIN SYNTHASE"/>
    <property type="match status" value="1"/>
</dbReference>
<evidence type="ECO:0000256" key="8">
    <source>
        <dbReference type="ARBA" id="ARBA00023007"/>
    </source>
</evidence>
<dbReference type="EMBL" id="JAEFCI010000564">
    <property type="protein sequence ID" value="KAG5463455.1"/>
    <property type="molecule type" value="Genomic_DNA"/>
</dbReference>
<dbReference type="PROSITE" id="PS00988">
    <property type="entry name" value="PTPS_2"/>
    <property type="match status" value="1"/>
</dbReference>
<evidence type="ECO:0000256" key="3">
    <source>
        <dbReference type="ARBA" id="ARBA00009164"/>
    </source>
</evidence>
<comment type="caution">
    <text evidence="10">The sequence shown here is derived from an EMBL/GenBank/DDBJ whole genome shotgun (WGS) entry which is preliminary data.</text>
</comment>